<keyword evidence="5" id="KW-1185">Reference proteome</keyword>
<protein>
    <submittedName>
        <fullName evidence="4">LSU ribosomal protein L25p</fullName>
    </submittedName>
</protein>
<reference evidence="4" key="1">
    <citation type="journal article" date="2014" name="Genome Announc.">
        <title>Draft Genome Sequence of Clostridium straminisolvens Strain JCM 21531T, Isolated from a Cellulose-Degrading Bacterial Community.</title>
        <authorList>
            <person name="Yuki M."/>
            <person name="Oshima K."/>
            <person name="Suda W."/>
            <person name="Sakamoto M."/>
            <person name="Kitamura K."/>
            <person name="Iida T."/>
            <person name="Hattori M."/>
            <person name="Ohkuma M."/>
        </authorList>
    </citation>
    <scope>NUCLEOTIDE SEQUENCE [LARGE SCALE GENOMIC DNA]</scope>
    <source>
        <strain evidence="4">JCM 21531</strain>
    </source>
</reference>
<gene>
    <name evidence="4" type="ORF">JCM21531_2631</name>
</gene>
<dbReference type="Pfam" id="PF01386">
    <property type="entry name" value="Ribosomal_L25p"/>
    <property type="match status" value="1"/>
</dbReference>
<dbReference type="EMBL" id="BAVR01000031">
    <property type="protein sequence ID" value="GAE89134.1"/>
    <property type="molecule type" value="Genomic_DNA"/>
</dbReference>
<dbReference type="CDD" id="cd00495">
    <property type="entry name" value="Ribosomal_L25_TL5_CTC"/>
    <property type="match status" value="1"/>
</dbReference>
<dbReference type="STRING" id="1294263.JCM21531_2631"/>
<accession>W4V8Q3</accession>
<dbReference type="GO" id="GO:1990904">
    <property type="term" value="C:ribonucleoprotein complex"/>
    <property type="evidence" value="ECO:0007669"/>
    <property type="project" value="UniProtKB-KW"/>
</dbReference>
<evidence type="ECO:0000313" key="4">
    <source>
        <dbReference type="EMBL" id="GAE89134.1"/>
    </source>
</evidence>
<sequence>MIEDEIRPIIDKNGSDVLVNLNLNGKKIKAKIQEVQRKPIGDDILHVDLMPLDNEKGDSFGLH</sequence>
<organism evidence="4 5">
    <name type="scientific">Acetivibrio straminisolvens JCM 21531</name>
    <dbReference type="NCBI Taxonomy" id="1294263"/>
    <lineage>
        <taxon>Bacteria</taxon>
        <taxon>Bacillati</taxon>
        <taxon>Bacillota</taxon>
        <taxon>Clostridia</taxon>
        <taxon>Eubacteriales</taxon>
        <taxon>Oscillospiraceae</taxon>
        <taxon>Acetivibrio</taxon>
    </lineage>
</organism>
<dbReference type="Proteomes" id="UP000019109">
    <property type="component" value="Unassembled WGS sequence"/>
</dbReference>
<dbReference type="GO" id="GO:0006412">
    <property type="term" value="P:translation"/>
    <property type="evidence" value="ECO:0007669"/>
    <property type="project" value="InterPro"/>
</dbReference>
<keyword evidence="1 4" id="KW-0689">Ribosomal protein</keyword>
<evidence type="ECO:0000256" key="1">
    <source>
        <dbReference type="ARBA" id="ARBA00022980"/>
    </source>
</evidence>
<proteinExistence type="predicted"/>
<feature type="domain" description="Large ribosomal subunit protein bL25 L25" evidence="3">
    <location>
        <begin position="4"/>
        <end position="49"/>
    </location>
</feature>
<dbReference type="InterPro" id="IPR020056">
    <property type="entry name" value="Rbsml_bL25/Gln-tRNA_synth_N"/>
</dbReference>
<dbReference type="InterPro" id="IPR029751">
    <property type="entry name" value="Ribosomal_L25_dom"/>
</dbReference>
<dbReference type="GO" id="GO:0005840">
    <property type="term" value="C:ribosome"/>
    <property type="evidence" value="ECO:0007669"/>
    <property type="project" value="UniProtKB-KW"/>
</dbReference>
<dbReference type="SUPFAM" id="SSF50715">
    <property type="entry name" value="Ribosomal protein L25-like"/>
    <property type="match status" value="1"/>
</dbReference>
<evidence type="ECO:0000259" key="3">
    <source>
        <dbReference type="Pfam" id="PF01386"/>
    </source>
</evidence>
<evidence type="ECO:0000256" key="2">
    <source>
        <dbReference type="ARBA" id="ARBA00023274"/>
    </source>
</evidence>
<dbReference type="InterPro" id="IPR011035">
    <property type="entry name" value="Ribosomal_bL25/Gln-tRNA_synth"/>
</dbReference>
<evidence type="ECO:0000313" key="5">
    <source>
        <dbReference type="Proteomes" id="UP000019109"/>
    </source>
</evidence>
<name>W4V8Q3_9FIRM</name>
<dbReference type="Gene3D" id="2.40.240.10">
    <property type="entry name" value="Ribosomal Protein L25, Chain P"/>
    <property type="match status" value="1"/>
</dbReference>
<dbReference type="GO" id="GO:0003735">
    <property type="term" value="F:structural constituent of ribosome"/>
    <property type="evidence" value="ECO:0007669"/>
    <property type="project" value="InterPro"/>
</dbReference>
<comment type="caution">
    <text evidence="4">The sequence shown here is derived from an EMBL/GenBank/DDBJ whole genome shotgun (WGS) entry which is preliminary data.</text>
</comment>
<dbReference type="AlphaFoldDB" id="W4V8Q3"/>
<keyword evidence="2" id="KW-0687">Ribonucleoprotein</keyword>